<dbReference type="InterPro" id="IPR001248">
    <property type="entry name" value="Pur-cyt_permease"/>
</dbReference>
<feature type="region of interest" description="Disordered" evidence="6">
    <location>
        <begin position="16"/>
        <end position="36"/>
    </location>
</feature>
<feature type="transmembrane region" description="Helical" evidence="7">
    <location>
        <begin position="207"/>
        <end position="231"/>
    </location>
</feature>
<evidence type="ECO:0000256" key="5">
    <source>
        <dbReference type="ARBA" id="ARBA00023136"/>
    </source>
</evidence>
<dbReference type="Pfam" id="PF02133">
    <property type="entry name" value="Transp_cyt_pur"/>
    <property type="match status" value="1"/>
</dbReference>
<feature type="transmembrane region" description="Helical" evidence="7">
    <location>
        <begin position="441"/>
        <end position="467"/>
    </location>
</feature>
<keyword evidence="5 7" id="KW-0472">Membrane</keyword>
<evidence type="ECO:0000313" key="8">
    <source>
        <dbReference type="EMBL" id="KAL2833856.1"/>
    </source>
</evidence>
<name>A0ABR4J1D6_9EURO</name>
<gene>
    <name evidence="8" type="ORF">BDW59DRAFT_179496</name>
</gene>
<keyword evidence="3 7" id="KW-0812">Transmembrane</keyword>
<feature type="transmembrane region" description="Helical" evidence="7">
    <location>
        <begin position="79"/>
        <end position="98"/>
    </location>
</feature>
<accession>A0ABR4J1D6</accession>
<feature type="transmembrane region" description="Helical" evidence="7">
    <location>
        <begin position="398"/>
        <end position="421"/>
    </location>
</feature>
<evidence type="ECO:0000256" key="4">
    <source>
        <dbReference type="ARBA" id="ARBA00022989"/>
    </source>
</evidence>
<evidence type="ECO:0000256" key="6">
    <source>
        <dbReference type="SAM" id="MobiDB-lite"/>
    </source>
</evidence>
<dbReference type="EMBL" id="JBFXLS010000003">
    <property type="protein sequence ID" value="KAL2833856.1"/>
    <property type="molecule type" value="Genomic_DNA"/>
</dbReference>
<keyword evidence="9" id="KW-1185">Reference proteome</keyword>
<dbReference type="Proteomes" id="UP001610335">
    <property type="component" value="Unassembled WGS sequence"/>
</dbReference>
<keyword evidence="4 7" id="KW-1133">Transmembrane helix</keyword>
<dbReference type="PANTHER" id="PTHR30618:SF0">
    <property type="entry name" value="PURINE-URACIL PERMEASE NCS1"/>
    <property type="match status" value="1"/>
</dbReference>
<evidence type="ECO:0000256" key="2">
    <source>
        <dbReference type="ARBA" id="ARBA00008974"/>
    </source>
</evidence>
<feature type="transmembrane region" description="Helical" evidence="7">
    <location>
        <begin position="243"/>
        <end position="263"/>
    </location>
</feature>
<feature type="transmembrane region" description="Helical" evidence="7">
    <location>
        <begin position="175"/>
        <end position="195"/>
    </location>
</feature>
<protein>
    <submittedName>
        <fullName evidence="8">Permease for cytosine/purines, uracil, thiamine, allantoin-domain-containing protein</fullName>
    </submittedName>
</protein>
<organism evidence="8 9">
    <name type="scientific">Aspergillus cavernicola</name>
    <dbReference type="NCBI Taxonomy" id="176166"/>
    <lineage>
        <taxon>Eukaryota</taxon>
        <taxon>Fungi</taxon>
        <taxon>Dikarya</taxon>
        <taxon>Ascomycota</taxon>
        <taxon>Pezizomycotina</taxon>
        <taxon>Eurotiomycetes</taxon>
        <taxon>Eurotiomycetidae</taxon>
        <taxon>Eurotiales</taxon>
        <taxon>Aspergillaceae</taxon>
        <taxon>Aspergillus</taxon>
        <taxon>Aspergillus subgen. Nidulantes</taxon>
    </lineage>
</organism>
<evidence type="ECO:0000313" key="9">
    <source>
        <dbReference type="Proteomes" id="UP001610335"/>
    </source>
</evidence>
<evidence type="ECO:0000256" key="3">
    <source>
        <dbReference type="ARBA" id="ARBA00022692"/>
    </source>
</evidence>
<dbReference type="PANTHER" id="PTHR30618">
    <property type="entry name" value="NCS1 FAMILY PURINE/PYRIMIDINE TRANSPORTER"/>
    <property type="match status" value="1"/>
</dbReference>
<comment type="similarity">
    <text evidence="2">Belongs to the purine-cytosine permease (2.A.39) family.</text>
</comment>
<evidence type="ECO:0000256" key="1">
    <source>
        <dbReference type="ARBA" id="ARBA00004141"/>
    </source>
</evidence>
<comment type="caution">
    <text evidence="8">The sequence shown here is derived from an EMBL/GenBank/DDBJ whole genome shotgun (WGS) entry which is preliminary data.</text>
</comment>
<sequence>MAGTLRRFIESIQTEEAPEDHQAVGKGRWSNKDLEPTNPEERTWTWFNLPLYWFSVAFGATGWNVAASLVATGLTWDQAFISCCLGSFIAAAAVTGMARPGATYHIGFPVLARSAFGMYGSYFFIFLRAVVCIIWYGIQTYYGANLMSLMFRCMFGYRWVDFANALPAGADVTSKQLLCFFIVWLLELPFCFIHPTKIHWLFSIKGVIMPFVTFGLFGWCMSHGAGISSINLATGSSSDGGKLGWAVMDGINVIMGSLSPMLVNQPDLARYCKKPRDAGWPQGAAVFGSKVIVFFLGLASTASIQGAWGTAYWNIWDLLEAILDRNWNPASRCAVWIVSFSFLLSQFGTNFGGNSIPFGADMTGLFPRFLTIRRGQILCAVLGIAVVPWKLLANASAFLSFLGSYNIFMAPLCAIIIIDYISRKGNIHVPSLYNASKTSLYWFSSGTNWFAVLAWITGVALGLPGLVGEYQPQAVNEAAKNMFKMGWVLTCAVAGVVYFVLFRVVKFRVFPVGYEILGVSWEYLCKEGRDGFFDGEREEGEDGVAVVVSEGVPKGELEYDKEKSASLSV</sequence>
<proteinExistence type="inferred from homology"/>
<feature type="transmembrane region" description="Helical" evidence="7">
    <location>
        <begin position="487"/>
        <end position="505"/>
    </location>
</feature>
<dbReference type="InterPro" id="IPR045225">
    <property type="entry name" value="Uracil/uridine/allantoin_perm"/>
</dbReference>
<comment type="subcellular location">
    <subcellularLocation>
        <location evidence="1">Membrane</location>
        <topology evidence="1">Multi-pass membrane protein</topology>
    </subcellularLocation>
</comment>
<feature type="transmembrane region" description="Helical" evidence="7">
    <location>
        <begin position="374"/>
        <end position="392"/>
    </location>
</feature>
<evidence type="ECO:0000256" key="7">
    <source>
        <dbReference type="SAM" id="Phobius"/>
    </source>
</evidence>
<reference evidence="8 9" key="1">
    <citation type="submission" date="2024-07" db="EMBL/GenBank/DDBJ databases">
        <title>Section-level genome sequencing and comparative genomics of Aspergillus sections Usti and Cavernicolus.</title>
        <authorList>
            <consortium name="Lawrence Berkeley National Laboratory"/>
            <person name="Nybo J.L."/>
            <person name="Vesth T.C."/>
            <person name="Theobald S."/>
            <person name="Frisvad J.C."/>
            <person name="Larsen T.O."/>
            <person name="Kjaerboelling I."/>
            <person name="Rothschild-Mancinelli K."/>
            <person name="Lyhne E.K."/>
            <person name="Kogle M.E."/>
            <person name="Barry K."/>
            <person name="Clum A."/>
            <person name="Na H."/>
            <person name="Ledsgaard L."/>
            <person name="Lin J."/>
            <person name="Lipzen A."/>
            <person name="Kuo A."/>
            <person name="Riley R."/>
            <person name="Mondo S."/>
            <person name="LaButti K."/>
            <person name="Haridas S."/>
            <person name="Pangalinan J."/>
            <person name="Salamov A.A."/>
            <person name="Simmons B.A."/>
            <person name="Magnuson J.K."/>
            <person name="Chen J."/>
            <person name="Drula E."/>
            <person name="Henrissat B."/>
            <person name="Wiebenga A."/>
            <person name="Lubbers R.J."/>
            <person name="Gomes A.C."/>
            <person name="Makela M.R."/>
            <person name="Stajich J."/>
            <person name="Grigoriev I.V."/>
            <person name="Mortensen U.H."/>
            <person name="De vries R.P."/>
            <person name="Baker S.E."/>
            <person name="Andersen M.R."/>
        </authorList>
    </citation>
    <scope>NUCLEOTIDE SEQUENCE [LARGE SCALE GENOMIC DNA]</scope>
    <source>
        <strain evidence="8 9">CBS 600.67</strain>
    </source>
</reference>
<feature type="transmembrane region" description="Helical" evidence="7">
    <location>
        <begin position="334"/>
        <end position="353"/>
    </location>
</feature>
<dbReference type="CDD" id="cd11482">
    <property type="entry name" value="SLC-NCS1sbd_NRT1-like"/>
    <property type="match status" value="1"/>
</dbReference>
<feature type="transmembrane region" description="Helical" evidence="7">
    <location>
        <begin position="51"/>
        <end position="73"/>
    </location>
</feature>
<feature type="transmembrane region" description="Helical" evidence="7">
    <location>
        <begin position="119"/>
        <end position="138"/>
    </location>
</feature>
<feature type="transmembrane region" description="Helical" evidence="7">
    <location>
        <begin position="284"/>
        <end position="308"/>
    </location>
</feature>
<dbReference type="Gene3D" id="1.10.4160.10">
    <property type="entry name" value="Hydantoin permease"/>
    <property type="match status" value="1"/>
</dbReference>